<feature type="transmembrane region" description="Helical" evidence="8">
    <location>
        <begin position="271"/>
        <end position="291"/>
    </location>
</feature>
<feature type="transmembrane region" description="Helical" evidence="8">
    <location>
        <begin position="303"/>
        <end position="336"/>
    </location>
</feature>
<reference evidence="10" key="1">
    <citation type="submission" date="2020-01" db="EMBL/GenBank/DDBJ databases">
        <title>Phosphoaccumulans saitamaens gen. nov., sp. nov., a polyphosphate accumulating bacterium isolated from surface river water.</title>
        <authorList>
            <person name="Watanabe K."/>
            <person name="Suda W."/>
        </authorList>
    </citation>
    <scope>NUCLEOTIDE SEQUENCE [LARGE SCALE GENOMIC DNA]</scope>
    <source>
        <strain evidence="10">ICHIAU1</strain>
    </source>
</reference>
<keyword evidence="5 8" id="KW-0812">Transmembrane</keyword>
<name>A0A679HQJ9_9RHOO</name>
<keyword evidence="10" id="KW-1185">Reference proteome</keyword>
<feature type="transmembrane region" description="Helical" evidence="8">
    <location>
        <begin position="32"/>
        <end position="49"/>
    </location>
</feature>
<evidence type="ECO:0000313" key="10">
    <source>
        <dbReference type="Proteomes" id="UP000463961"/>
    </source>
</evidence>
<feature type="transmembrane region" description="Helical" evidence="8">
    <location>
        <begin position="147"/>
        <end position="173"/>
    </location>
</feature>
<proteinExistence type="inferred from homology"/>
<keyword evidence="3" id="KW-0813">Transport</keyword>
<comment type="subcellular location">
    <subcellularLocation>
        <location evidence="1">Cell membrane</location>
        <topology evidence="1">Multi-pass membrane protein</topology>
    </subcellularLocation>
</comment>
<protein>
    <submittedName>
        <fullName evidence="9">AI-2E family transporter</fullName>
    </submittedName>
</protein>
<evidence type="ECO:0000256" key="7">
    <source>
        <dbReference type="ARBA" id="ARBA00023136"/>
    </source>
</evidence>
<evidence type="ECO:0000256" key="5">
    <source>
        <dbReference type="ARBA" id="ARBA00022692"/>
    </source>
</evidence>
<dbReference type="OrthoDB" id="106838at2"/>
<dbReference type="Proteomes" id="UP000463961">
    <property type="component" value="Chromosome"/>
</dbReference>
<dbReference type="PANTHER" id="PTHR21716">
    <property type="entry name" value="TRANSMEMBRANE PROTEIN"/>
    <property type="match status" value="1"/>
</dbReference>
<gene>
    <name evidence="9" type="ORF">ICHIAU1_07960</name>
</gene>
<evidence type="ECO:0000256" key="4">
    <source>
        <dbReference type="ARBA" id="ARBA00022475"/>
    </source>
</evidence>
<evidence type="ECO:0000256" key="8">
    <source>
        <dbReference type="SAM" id="Phobius"/>
    </source>
</evidence>
<evidence type="ECO:0000256" key="2">
    <source>
        <dbReference type="ARBA" id="ARBA00009773"/>
    </source>
</evidence>
<dbReference type="InterPro" id="IPR002549">
    <property type="entry name" value="AI-2E-like"/>
</dbReference>
<keyword evidence="7 8" id="KW-0472">Membrane</keyword>
<evidence type="ECO:0000256" key="3">
    <source>
        <dbReference type="ARBA" id="ARBA00022448"/>
    </source>
</evidence>
<keyword evidence="4" id="KW-1003">Cell membrane</keyword>
<evidence type="ECO:0000256" key="6">
    <source>
        <dbReference type="ARBA" id="ARBA00022989"/>
    </source>
</evidence>
<accession>A0A679HQJ9</accession>
<dbReference type="Pfam" id="PF01594">
    <property type="entry name" value="AI-2E_transport"/>
    <property type="match status" value="1"/>
</dbReference>
<comment type="similarity">
    <text evidence="2">Belongs to the autoinducer-2 exporter (AI-2E) (TC 2.A.86) family.</text>
</comment>
<feature type="transmembrane region" description="Helical" evidence="8">
    <location>
        <begin position="238"/>
        <end position="265"/>
    </location>
</feature>
<organism evidence="9 10">
    <name type="scientific">Fluviibacter phosphoraccumulans</name>
    <dbReference type="NCBI Taxonomy" id="1751046"/>
    <lineage>
        <taxon>Bacteria</taxon>
        <taxon>Pseudomonadati</taxon>
        <taxon>Pseudomonadota</taxon>
        <taxon>Betaproteobacteria</taxon>
        <taxon>Rhodocyclales</taxon>
        <taxon>Fluviibacteraceae</taxon>
        <taxon>Fluviibacter</taxon>
    </lineage>
</organism>
<dbReference type="RefSeq" id="WP_162050699.1">
    <property type="nucleotide sequence ID" value="NZ_AP019011.1"/>
</dbReference>
<feature type="transmembrane region" description="Helical" evidence="8">
    <location>
        <begin position="61"/>
        <end position="80"/>
    </location>
</feature>
<sequence length="353" mass="37941">MYSPGLQISRITIVALLILGVLWVLRPFLSPLLTALIIVVATWLPYSWLVRQLGNRKALAAAIMTLLLTVLILIPTFFLGGQVTKAATILVETLKDRFQGGIGEPPAWLLTLPLVGEHIKAYWDHLLNDAGSGAELLQRIYDPAKRLITSIASGVVNGVLQILLAIFIAFFAYRDGQQWSMWLRNAARRLSGDIGTHMVDVAGKTILGVMVGILGTAAAQGLVAYIGFKIAGVPNAGLLGAATFLTSMLPAGPVLIWLGAAYWLYDQSLTGWAIFMVIWGAAGISSVDNVVRPVLIAHTASLPFLLIALGTFGGIIAFGFVGIFIGPTLLALAVAMTNQWLNHRNTITHSERL</sequence>
<dbReference type="PANTHER" id="PTHR21716:SF67">
    <property type="entry name" value="TRANSPORT PROTEIN YDIK-RELATED"/>
    <property type="match status" value="1"/>
</dbReference>
<evidence type="ECO:0000256" key="1">
    <source>
        <dbReference type="ARBA" id="ARBA00004651"/>
    </source>
</evidence>
<feature type="transmembrane region" description="Helical" evidence="8">
    <location>
        <begin position="206"/>
        <end position="226"/>
    </location>
</feature>
<keyword evidence="6 8" id="KW-1133">Transmembrane helix</keyword>
<dbReference type="AlphaFoldDB" id="A0A679HQJ9"/>
<evidence type="ECO:0000313" key="9">
    <source>
        <dbReference type="EMBL" id="BBU68513.1"/>
    </source>
</evidence>
<dbReference type="EMBL" id="AP022345">
    <property type="protein sequence ID" value="BBU68513.1"/>
    <property type="molecule type" value="Genomic_DNA"/>
</dbReference>
<dbReference type="GO" id="GO:0005886">
    <property type="term" value="C:plasma membrane"/>
    <property type="evidence" value="ECO:0007669"/>
    <property type="project" value="UniProtKB-SubCell"/>
</dbReference>